<evidence type="ECO:0000313" key="8">
    <source>
        <dbReference type="EMBL" id="RAL25234.1"/>
    </source>
</evidence>
<keyword evidence="5" id="KW-1133">Transmembrane helix</keyword>
<dbReference type="PANTHER" id="PTHR30558:SF7">
    <property type="entry name" value="TOL-PAL SYSTEM PROTEIN TOLR"/>
    <property type="match status" value="1"/>
</dbReference>
<dbReference type="Gene3D" id="3.30.420.270">
    <property type="match status" value="1"/>
</dbReference>
<dbReference type="AlphaFoldDB" id="A0A328CBJ3"/>
<organism evidence="8 9">
    <name type="scientific">Lujinxingia litoralis</name>
    <dbReference type="NCBI Taxonomy" id="2211119"/>
    <lineage>
        <taxon>Bacteria</taxon>
        <taxon>Deltaproteobacteria</taxon>
        <taxon>Bradymonadales</taxon>
        <taxon>Lujinxingiaceae</taxon>
        <taxon>Lujinxingia</taxon>
    </lineage>
</organism>
<proteinExistence type="inferred from homology"/>
<keyword evidence="7" id="KW-0653">Protein transport</keyword>
<evidence type="ECO:0000256" key="6">
    <source>
        <dbReference type="ARBA" id="ARBA00023136"/>
    </source>
</evidence>
<keyword evidence="7" id="KW-0813">Transport</keyword>
<evidence type="ECO:0000256" key="3">
    <source>
        <dbReference type="ARBA" id="ARBA00022475"/>
    </source>
</evidence>
<keyword evidence="3" id="KW-1003">Cell membrane</keyword>
<keyword evidence="4 7" id="KW-0812">Transmembrane</keyword>
<evidence type="ECO:0000256" key="2">
    <source>
        <dbReference type="ARBA" id="ARBA00005811"/>
    </source>
</evidence>
<dbReference type="GO" id="GO:0005886">
    <property type="term" value="C:plasma membrane"/>
    <property type="evidence" value="ECO:0007669"/>
    <property type="project" value="UniProtKB-SubCell"/>
</dbReference>
<keyword evidence="6" id="KW-0472">Membrane</keyword>
<dbReference type="EMBL" id="QHKO01000001">
    <property type="protein sequence ID" value="RAL25234.1"/>
    <property type="molecule type" value="Genomic_DNA"/>
</dbReference>
<comment type="caution">
    <text evidence="8">The sequence shown here is derived from an EMBL/GenBank/DDBJ whole genome shotgun (WGS) entry which is preliminary data.</text>
</comment>
<evidence type="ECO:0000256" key="4">
    <source>
        <dbReference type="ARBA" id="ARBA00022692"/>
    </source>
</evidence>
<accession>A0A328CBJ3</accession>
<evidence type="ECO:0000256" key="5">
    <source>
        <dbReference type="ARBA" id="ARBA00022989"/>
    </source>
</evidence>
<dbReference type="Pfam" id="PF02472">
    <property type="entry name" value="ExbD"/>
    <property type="match status" value="1"/>
</dbReference>
<keyword evidence="9" id="KW-1185">Reference proteome</keyword>
<dbReference type="OrthoDB" id="9798629at2"/>
<evidence type="ECO:0000313" key="9">
    <source>
        <dbReference type="Proteomes" id="UP000249169"/>
    </source>
</evidence>
<gene>
    <name evidence="8" type="ORF">DL240_03215</name>
</gene>
<dbReference type="GO" id="GO:0022857">
    <property type="term" value="F:transmembrane transporter activity"/>
    <property type="evidence" value="ECO:0007669"/>
    <property type="project" value="InterPro"/>
</dbReference>
<sequence>MAMSSSSGGGTVLSEINVTPLVDVMLVLLVIFMVTTPLIEQDDEKREVEMDLPVTRDNESRVNLEESEQIILEINQELQVLIGDSVLVDCGAALQESSPERFEPCFDELQAKIESNQKLQDDGRLYLLGHPDIPYGFVVGSMNRIRLAGVSNVGMVTNPEYRKAEPQ</sequence>
<evidence type="ECO:0000256" key="7">
    <source>
        <dbReference type="RuleBase" id="RU003879"/>
    </source>
</evidence>
<dbReference type="InterPro" id="IPR003400">
    <property type="entry name" value="ExbD"/>
</dbReference>
<comment type="subcellular location">
    <subcellularLocation>
        <location evidence="1">Cell membrane</location>
        <topology evidence="1">Single-pass membrane protein</topology>
    </subcellularLocation>
    <subcellularLocation>
        <location evidence="7">Cell membrane</location>
        <topology evidence="7">Single-pass type II membrane protein</topology>
    </subcellularLocation>
</comment>
<name>A0A328CBJ3_9DELT</name>
<dbReference type="GO" id="GO:0015031">
    <property type="term" value="P:protein transport"/>
    <property type="evidence" value="ECO:0007669"/>
    <property type="project" value="UniProtKB-KW"/>
</dbReference>
<dbReference type="Proteomes" id="UP000249169">
    <property type="component" value="Unassembled WGS sequence"/>
</dbReference>
<dbReference type="PANTHER" id="PTHR30558">
    <property type="entry name" value="EXBD MEMBRANE COMPONENT OF PMF-DRIVEN MACROMOLECULE IMPORT SYSTEM"/>
    <property type="match status" value="1"/>
</dbReference>
<evidence type="ECO:0000256" key="1">
    <source>
        <dbReference type="ARBA" id="ARBA00004162"/>
    </source>
</evidence>
<comment type="similarity">
    <text evidence="2 7">Belongs to the ExbD/TolR family.</text>
</comment>
<protein>
    <submittedName>
        <fullName evidence="8">Protein TolR</fullName>
    </submittedName>
</protein>
<reference evidence="8 9" key="1">
    <citation type="submission" date="2018-05" db="EMBL/GenBank/DDBJ databases">
        <title>Lujinxingia marina gen. nov. sp. nov., a new facultative anaerobic member of the class Deltaproteobacteria, and proposal of Lujinxingaceae fam. nov.</title>
        <authorList>
            <person name="Li C.-M."/>
        </authorList>
    </citation>
    <scope>NUCLEOTIDE SEQUENCE [LARGE SCALE GENOMIC DNA]</scope>
    <source>
        <strain evidence="8 9">B210</strain>
    </source>
</reference>
<dbReference type="RefSeq" id="WP_111728406.1">
    <property type="nucleotide sequence ID" value="NZ_QHKO01000001.1"/>
</dbReference>